<dbReference type="Proteomes" id="UP000324800">
    <property type="component" value="Unassembled WGS sequence"/>
</dbReference>
<dbReference type="PRINTS" id="PR00302">
    <property type="entry name" value="LUPUSLA"/>
</dbReference>
<keyword evidence="2 4" id="KW-0694">RNA-binding</keyword>
<dbReference type="InterPro" id="IPR002344">
    <property type="entry name" value="Lupus_La"/>
</dbReference>
<dbReference type="PANTHER" id="PTHR22792:SF140">
    <property type="entry name" value="ACHILLES, ISOFORM A"/>
    <property type="match status" value="1"/>
</dbReference>
<feature type="non-terminal residue" evidence="7">
    <location>
        <position position="359"/>
    </location>
</feature>
<evidence type="ECO:0000256" key="2">
    <source>
        <dbReference type="ARBA" id="ARBA00022884"/>
    </source>
</evidence>
<dbReference type="Pfam" id="PF05383">
    <property type="entry name" value="La"/>
    <property type="match status" value="1"/>
</dbReference>
<dbReference type="SUPFAM" id="SSF54928">
    <property type="entry name" value="RNA-binding domain, RBD"/>
    <property type="match status" value="2"/>
</dbReference>
<dbReference type="GO" id="GO:1990904">
    <property type="term" value="C:ribonucleoprotein complex"/>
    <property type="evidence" value="ECO:0007669"/>
    <property type="project" value="InterPro"/>
</dbReference>
<dbReference type="PROSITE" id="PS50102">
    <property type="entry name" value="RRM"/>
    <property type="match status" value="1"/>
</dbReference>
<dbReference type="AlphaFoldDB" id="A0A5J4V3C3"/>
<protein>
    <recommendedName>
        <fullName evidence="9">RRM domain-containing protein</fullName>
    </recommendedName>
</protein>
<dbReference type="InterPro" id="IPR006630">
    <property type="entry name" value="La_HTH"/>
</dbReference>
<dbReference type="InterPro" id="IPR036390">
    <property type="entry name" value="WH_DNA-bd_sf"/>
</dbReference>
<dbReference type="InterPro" id="IPR000504">
    <property type="entry name" value="RRM_dom"/>
</dbReference>
<evidence type="ECO:0000313" key="7">
    <source>
        <dbReference type="EMBL" id="KAA6377238.1"/>
    </source>
</evidence>
<proteinExistence type="predicted"/>
<dbReference type="EMBL" id="SNRW01009954">
    <property type="protein sequence ID" value="KAA6377238.1"/>
    <property type="molecule type" value="Genomic_DNA"/>
</dbReference>
<dbReference type="Gene3D" id="3.30.70.330">
    <property type="match status" value="2"/>
</dbReference>
<evidence type="ECO:0000259" key="6">
    <source>
        <dbReference type="PROSITE" id="PS50961"/>
    </source>
</evidence>
<evidence type="ECO:0000256" key="4">
    <source>
        <dbReference type="PROSITE-ProRule" id="PRU00332"/>
    </source>
</evidence>
<feature type="domain" description="HTH La-type RNA-binding" evidence="6">
    <location>
        <begin position="1"/>
        <end position="87"/>
    </location>
</feature>
<dbReference type="GO" id="GO:0005634">
    <property type="term" value="C:nucleus"/>
    <property type="evidence" value="ECO:0007669"/>
    <property type="project" value="UniProtKB-SubCell"/>
</dbReference>
<evidence type="ECO:0000256" key="3">
    <source>
        <dbReference type="ARBA" id="ARBA00023242"/>
    </source>
</evidence>
<dbReference type="GO" id="GO:0003729">
    <property type="term" value="F:mRNA binding"/>
    <property type="evidence" value="ECO:0007669"/>
    <property type="project" value="TreeGrafter"/>
</dbReference>
<dbReference type="SUPFAM" id="SSF46785">
    <property type="entry name" value="Winged helix' DNA-binding domain"/>
    <property type="match status" value="1"/>
</dbReference>
<dbReference type="Gene3D" id="1.10.10.10">
    <property type="entry name" value="Winged helix-like DNA-binding domain superfamily/Winged helix DNA-binding domain"/>
    <property type="match status" value="1"/>
</dbReference>
<dbReference type="SMART" id="SM00715">
    <property type="entry name" value="LA"/>
    <property type="match status" value="1"/>
</dbReference>
<comment type="caution">
    <text evidence="7">The sequence shown here is derived from an EMBL/GenBank/DDBJ whole genome shotgun (WGS) entry which is preliminary data.</text>
</comment>
<evidence type="ECO:0000256" key="1">
    <source>
        <dbReference type="ARBA" id="ARBA00004123"/>
    </source>
</evidence>
<dbReference type="OrthoDB" id="439993at2759"/>
<organism evidence="7 8">
    <name type="scientific">Streblomastix strix</name>
    <dbReference type="NCBI Taxonomy" id="222440"/>
    <lineage>
        <taxon>Eukaryota</taxon>
        <taxon>Metamonada</taxon>
        <taxon>Preaxostyla</taxon>
        <taxon>Oxymonadida</taxon>
        <taxon>Streblomastigidae</taxon>
        <taxon>Streblomastix</taxon>
    </lineage>
</organism>
<dbReference type="PROSITE" id="PS50961">
    <property type="entry name" value="HTH_LA"/>
    <property type="match status" value="1"/>
</dbReference>
<sequence>MLLSDVKKQLEIIFSDENIPRDITLKREMAKNPEGWVDIELILSYQNVQYLTQDQYAAGEALRGSRLLVVKADYTQIKRRENPPNIEDLDNRTVVAQGFPIQSTIKEVSDLFGQFGQIGDVIQLKDDKSLKFNGFAKIVFKRKESADVLVQSKIQPVFKKRQSSGDEISIPITVESSKIYLERQLALRPELNIEDQEYSTQAILFGFPHSESINEQIILVFQPYNPKQIDEVQLDQISEEEFAIITFGTDSEAQHATDSLNYANLKIHGVVIRARKWMKWEDEEMKNLKDVTKFILINNLPQECKRNDVLKVFPPIDAIQKSIKNIQVFHDNEDQRQFAVAKFEEGDHAKVALYEIRRI</sequence>
<gene>
    <name evidence="7" type="ORF">EZS28_027235</name>
</gene>
<evidence type="ECO:0008006" key="9">
    <source>
        <dbReference type="Google" id="ProtNLM"/>
    </source>
</evidence>
<evidence type="ECO:0000313" key="8">
    <source>
        <dbReference type="Proteomes" id="UP000324800"/>
    </source>
</evidence>
<name>A0A5J4V3C3_9EUKA</name>
<dbReference type="InterPro" id="IPR012677">
    <property type="entry name" value="Nucleotide-bd_a/b_plait_sf"/>
</dbReference>
<dbReference type="GO" id="GO:0006396">
    <property type="term" value="P:RNA processing"/>
    <property type="evidence" value="ECO:0007669"/>
    <property type="project" value="InterPro"/>
</dbReference>
<dbReference type="InterPro" id="IPR045180">
    <property type="entry name" value="La_dom_prot"/>
</dbReference>
<dbReference type="Pfam" id="PF00076">
    <property type="entry name" value="RRM_1"/>
    <property type="match status" value="1"/>
</dbReference>
<dbReference type="InterPro" id="IPR035979">
    <property type="entry name" value="RBD_domain_sf"/>
</dbReference>
<evidence type="ECO:0000259" key="5">
    <source>
        <dbReference type="PROSITE" id="PS50102"/>
    </source>
</evidence>
<keyword evidence="3" id="KW-0539">Nucleus</keyword>
<dbReference type="PANTHER" id="PTHR22792">
    <property type="entry name" value="LUPUS LA PROTEIN-RELATED"/>
    <property type="match status" value="1"/>
</dbReference>
<comment type="subcellular location">
    <subcellularLocation>
        <location evidence="1">Nucleus</location>
    </subcellularLocation>
</comment>
<accession>A0A5J4V3C3</accession>
<feature type="domain" description="RRM" evidence="5">
    <location>
        <begin position="92"/>
        <end position="175"/>
    </location>
</feature>
<reference evidence="7 8" key="1">
    <citation type="submission" date="2019-03" db="EMBL/GenBank/DDBJ databases">
        <title>Single cell metagenomics reveals metabolic interactions within the superorganism composed of flagellate Streblomastix strix and complex community of Bacteroidetes bacteria on its surface.</title>
        <authorList>
            <person name="Treitli S.C."/>
            <person name="Kolisko M."/>
            <person name="Husnik F."/>
            <person name="Keeling P."/>
            <person name="Hampl V."/>
        </authorList>
    </citation>
    <scope>NUCLEOTIDE SEQUENCE [LARGE SCALE GENOMIC DNA]</scope>
    <source>
        <strain evidence="7">ST1C</strain>
    </source>
</reference>
<dbReference type="InterPro" id="IPR036388">
    <property type="entry name" value="WH-like_DNA-bd_sf"/>
</dbReference>